<accession>B7JLP7</accession>
<proteinExistence type="predicted"/>
<evidence type="ECO:0000259" key="1">
    <source>
        <dbReference type="Pfam" id="PF14411"/>
    </source>
</evidence>
<feature type="domain" description="LHH" evidence="1">
    <location>
        <begin position="91"/>
        <end position="172"/>
    </location>
</feature>
<evidence type="ECO:0000313" key="3">
    <source>
        <dbReference type="Proteomes" id="UP000001363"/>
    </source>
</evidence>
<dbReference type="EMBL" id="CP001283">
    <property type="protein sequence ID" value="ACK89765.1"/>
    <property type="molecule type" value="Genomic_DNA"/>
</dbReference>
<evidence type="ECO:0000313" key="2">
    <source>
        <dbReference type="EMBL" id="ACK89765.1"/>
    </source>
</evidence>
<protein>
    <submittedName>
        <fullName evidence="2">YobL</fullName>
    </submittedName>
</protein>
<dbReference type="InterPro" id="IPR026834">
    <property type="entry name" value="LHH"/>
</dbReference>
<dbReference type="AlphaFoldDB" id="B7JLP7"/>
<organism evidence="2 3">
    <name type="scientific">Bacillus cereus (strain AH820)</name>
    <dbReference type="NCBI Taxonomy" id="405535"/>
    <lineage>
        <taxon>Bacteria</taxon>
        <taxon>Bacillati</taxon>
        <taxon>Bacillota</taxon>
        <taxon>Bacilli</taxon>
        <taxon>Bacillales</taxon>
        <taxon>Bacillaceae</taxon>
        <taxon>Bacillus</taxon>
        <taxon>Bacillus cereus group</taxon>
    </lineage>
</organism>
<dbReference type="HOGENOM" id="CLU_134234_0_0_9"/>
<gene>
    <name evidence="2" type="ordered locus">BCAH820_2220</name>
</gene>
<sequence length="178" mass="20593">MEYKWIPGEGKGFAMAGVGNVSGGGQYSLKEAYQYMESKVVKGTGKEYKNYKDVEYTGTTKVNGEVRDISRRVFQRLDIDYMRIDPKTGMTNLQLMKKGRAPIWQDGTAIELHHLIQREPGSMVELPGSMHKEYYKILHGLVENGGSFRNDPVLKKQYENFRSKYWRWRAKQIDKAEL</sequence>
<dbReference type="Proteomes" id="UP000001363">
    <property type="component" value="Chromosome"/>
</dbReference>
<dbReference type="Pfam" id="PF14411">
    <property type="entry name" value="LHH"/>
    <property type="match status" value="1"/>
</dbReference>
<reference evidence="2 3" key="1">
    <citation type="submission" date="2008-10" db="EMBL/GenBank/DDBJ databases">
        <title>Genome sequence of Bacillus cereus AH820.</title>
        <authorList>
            <person name="Dodson R.J."/>
            <person name="Durkin A.S."/>
            <person name="Rosovitz M.J."/>
            <person name="Rasko D.A."/>
            <person name="Hoffmaster A."/>
            <person name="Ravel J."/>
            <person name="Sutton G."/>
        </authorList>
    </citation>
    <scope>NUCLEOTIDE SEQUENCE [LARGE SCALE GENOMIC DNA]</scope>
    <source>
        <strain evidence="2 3">AH820</strain>
    </source>
</reference>
<dbReference type="KEGG" id="bcu:BCAH820_2220"/>
<name>B7JLP7_BACC0</name>